<dbReference type="RefSeq" id="WP_011465928.1">
    <property type="nucleotide sequence ID" value="NC_007908.1"/>
</dbReference>
<protein>
    <submittedName>
        <fullName evidence="1">Arsenical resistance operon trans-acting repressor ArsD</fullName>
    </submittedName>
</protein>
<accession>Q21S88</accession>
<reference evidence="2" key="1">
    <citation type="submission" date="2006-02" db="EMBL/GenBank/DDBJ databases">
        <title>Complete sequence of chromosome of Rhodoferax ferrireducens DSM 15236.</title>
        <authorList>
            <person name="Copeland A."/>
            <person name="Lucas S."/>
            <person name="Lapidus A."/>
            <person name="Barry K."/>
            <person name="Detter J.C."/>
            <person name="Glavina del Rio T."/>
            <person name="Hammon N."/>
            <person name="Israni S."/>
            <person name="Pitluck S."/>
            <person name="Brettin T."/>
            <person name="Bruce D."/>
            <person name="Han C."/>
            <person name="Tapia R."/>
            <person name="Gilna P."/>
            <person name="Kiss H."/>
            <person name="Schmutz J."/>
            <person name="Larimer F."/>
            <person name="Land M."/>
            <person name="Kyrpides N."/>
            <person name="Ivanova N."/>
            <person name="Richardson P."/>
        </authorList>
    </citation>
    <scope>NUCLEOTIDE SEQUENCE [LARGE SCALE GENOMIC DNA]</scope>
    <source>
        <strain evidence="2">ATCC BAA-621 / DSM 15236 / T118</strain>
    </source>
</reference>
<name>Q21S88_ALBFT</name>
<evidence type="ECO:0000313" key="2">
    <source>
        <dbReference type="Proteomes" id="UP000008332"/>
    </source>
</evidence>
<dbReference type="Proteomes" id="UP000008332">
    <property type="component" value="Chromosome"/>
</dbReference>
<dbReference type="InterPro" id="IPR010712">
    <property type="entry name" value="Arsenical-R_ArsD"/>
</dbReference>
<dbReference type="AlphaFoldDB" id="Q21S88"/>
<sequence length="127" mass="13139">MKKVQVFDPALCCSSGVCGTDVDQALVTFSADVDWAQQNGLQIERFNLAQQPMAFADSAVVKGLLERSGEAALPITLVDGEVAFAGRYPTRDDLGRWLGAVASASELPAADPQAAPSGNCCSGGACC</sequence>
<dbReference type="Pfam" id="PF06953">
    <property type="entry name" value="ArsD"/>
    <property type="match status" value="1"/>
</dbReference>
<dbReference type="STRING" id="338969.Rfer_3665"/>
<gene>
    <name evidence="1" type="ordered locus">Rfer_3665</name>
</gene>
<proteinExistence type="predicted"/>
<dbReference type="KEGG" id="rfr:Rfer_3665"/>
<dbReference type="EMBL" id="CP000267">
    <property type="protein sequence ID" value="ABD71365.1"/>
    <property type="molecule type" value="Genomic_DNA"/>
</dbReference>
<dbReference type="NCBIfam" id="NF033727">
    <property type="entry name" value="chaperon_ArsD"/>
    <property type="match status" value="1"/>
</dbReference>
<evidence type="ECO:0000313" key="1">
    <source>
        <dbReference type="EMBL" id="ABD71365.1"/>
    </source>
</evidence>
<dbReference type="GO" id="GO:0045892">
    <property type="term" value="P:negative regulation of DNA-templated transcription"/>
    <property type="evidence" value="ECO:0007669"/>
    <property type="project" value="InterPro"/>
</dbReference>
<dbReference type="OrthoDB" id="9801358at2"/>
<keyword evidence="2" id="KW-1185">Reference proteome</keyword>
<dbReference type="GO" id="GO:0003677">
    <property type="term" value="F:DNA binding"/>
    <property type="evidence" value="ECO:0007669"/>
    <property type="project" value="InterPro"/>
</dbReference>
<dbReference type="HOGENOM" id="CLU_120868_1_0_4"/>
<organism evidence="1 2">
    <name type="scientific">Albidiferax ferrireducens (strain ATCC BAA-621 / DSM 15236 / T118)</name>
    <name type="common">Rhodoferax ferrireducens</name>
    <dbReference type="NCBI Taxonomy" id="338969"/>
    <lineage>
        <taxon>Bacteria</taxon>
        <taxon>Pseudomonadati</taxon>
        <taxon>Pseudomonadota</taxon>
        <taxon>Betaproteobacteria</taxon>
        <taxon>Burkholderiales</taxon>
        <taxon>Comamonadaceae</taxon>
        <taxon>Rhodoferax</taxon>
    </lineage>
</organism>
<dbReference type="eggNOG" id="ENOG5032RMG">
    <property type="taxonomic scope" value="Bacteria"/>
</dbReference>
<dbReference type="GO" id="GO:0046685">
    <property type="term" value="P:response to arsenic-containing substance"/>
    <property type="evidence" value="ECO:0007669"/>
    <property type="project" value="InterPro"/>
</dbReference>
<dbReference type="Gene3D" id="3.40.30.10">
    <property type="entry name" value="Glutaredoxin"/>
    <property type="match status" value="1"/>
</dbReference>